<keyword evidence="2" id="KW-1185">Reference proteome</keyword>
<proteinExistence type="predicted"/>
<sequence length="42" mass="4653">MPSFPVRKIRLRVIPPTIPRSLKASSTIVPAGWKLLSVAIVR</sequence>
<dbReference type="RefSeq" id="WP_380689257.1">
    <property type="nucleotide sequence ID" value="NZ_JBHRSS010000003.1"/>
</dbReference>
<evidence type="ECO:0000313" key="2">
    <source>
        <dbReference type="Proteomes" id="UP001595462"/>
    </source>
</evidence>
<reference evidence="2" key="1">
    <citation type="journal article" date="2019" name="Int. J. Syst. Evol. Microbiol.">
        <title>The Global Catalogue of Microorganisms (GCM) 10K type strain sequencing project: providing services to taxonomists for standard genome sequencing and annotation.</title>
        <authorList>
            <consortium name="The Broad Institute Genomics Platform"/>
            <consortium name="The Broad Institute Genome Sequencing Center for Infectious Disease"/>
            <person name="Wu L."/>
            <person name="Ma J."/>
        </authorList>
    </citation>
    <scope>NUCLEOTIDE SEQUENCE [LARGE SCALE GENOMIC DNA]</scope>
    <source>
        <strain evidence="2">KCTC 52640</strain>
    </source>
</reference>
<dbReference type="EMBL" id="JBHRSS010000003">
    <property type="protein sequence ID" value="MFC3103863.1"/>
    <property type="molecule type" value="Genomic_DNA"/>
</dbReference>
<protein>
    <submittedName>
        <fullName evidence="1">Uncharacterized protein</fullName>
    </submittedName>
</protein>
<organism evidence="1 2">
    <name type="scientific">Salinisphaera aquimarina</name>
    <dbReference type="NCBI Taxonomy" id="2094031"/>
    <lineage>
        <taxon>Bacteria</taxon>
        <taxon>Pseudomonadati</taxon>
        <taxon>Pseudomonadota</taxon>
        <taxon>Gammaproteobacteria</taxon>
        <taxon>Salinisphaerales</taxon>
        <taxon>Salinisphaeraceae</taxon>
        <taxon>Salinisphaera</taxon>
    </lineage>
</organism>
<evidence type="ECO:0000313" key="1">
    <source>
        <dbReference type="EMBL" id="MFC3103863.1"/>
    </source>
</evidence>
<gene>
    <name evidence="1" type="ORF">ACFOSU_08155</name>
</gene>
<name>A0ABV7EMC2_9GAMM</name>
<accession>A0ABV7EMC2</accession>
<comment type="caution">
    <text evidence="1">The sequence shown here is derived from an EMBL/GenBank/DDBJ whole genome shotgun (WGS) entry which is preliminary data.</text>
</comment>
<dbReference type="Proteomes" id="UP001595462">
    <property type="component" value="Unassembled WGS sequence"/>
</dbReference>